<accession>A0A5N0E8Q8</accession>
<feature type="compositionally biased region" description="Low complexity" evidence="1">
    <location>
        <begin position="370"/>
        <end position="400"/>
    </location>
</feature>
<feature type="compositionally biased region" description="Low complexity" evidence="1">
    <location>
        <begin position="462"/>
        <end position="481"/>
    </location>
</feature>
<feature type="region of interest" description="Disordered" evidence="1">
    <location>
        <begin position="370"/>
        <end position="551"/>
    </location>
</feature>
<comment type="caution">
    <text evidence="2">The sequence shown here is derived from an EMBL/GenBank/DDBJ whole genome shotgun (WGS) entry which is preliminary data.</text>
</comment>
<evidence type="ECO:0000313" key="3">
    <source>
        <dbReference type="Proteomes" id="UP000323876"/>
    </source>
</evidence>
<dbReference type="OrthoDB" id="4519614at2"/>
<feature type="compositionally biased region" description="Gly residues" evidence="1">
    <location>
        <begin position="482"/>
        <end position="497"/>
    </location>
</feature>
<evidence type="ECO:0000313" key="2">
    <source>
        <dbReference type="EMBL" id="KAA8884535.1"/>
    </source>
</evidence>
<feature type="compositionally biased region" description="Low complexity" evidence="1">
    <location>
        <begin position="412"/>
        <end position="438"/>
    </location>
</feature>
<organism evidence="2 3">
    <name type="scientific">Nocardia colli</name>
    <dbReference type="NCBI Taxonomy" id="2545717"/>
    <lineage>
        <taxon>Bacteria</taxon>
        <taxon>Bacillati</taxon>
        <taxon>Actinomycetota</taxon>
        <taxon>Actinomycetes</taxon>
        <taxon>Mycobacteriales</taxon>
        <taxon>Nocardiaceae</taxon>
        <taxon>Nocardia</taxon>
    </lineage>
</organism>
<feature type="compositionally biased region" description="Polar residues" evidence="1">
    <location>
        <begin position="401"/>
        <end position="411"/>
    </location>
</feature>
<proteinExistence type="predicted"/>
<dbReference type="AlphaFoldDB" id="A0A5N0E8Q8"/>
<feature type="compositionally biased region" description="Polar residues" evidence="1">
    <location>
        <begin position="508"/>
        <end position="519"/>
    </location>
</feature>
<evidence type="ECO:0000256" key="1">
    <source>
        <dbReference type="SAM" id="MobiDB-lite"/>
    </source>
</evidence>
<reference evidence="2 3" key="1">
    <citation type="submission" date="2019-09" db="EMBL/GenBank/DDBJ databases">
        <authorList>
            <person name="Wang X."/>
        </authorList>
    </citation>
    <scope>NUCLEOTIDE SEQUENCE [LARGE SCALE GENOMIC DNA]</scope>
    <source>
        <strain evidence="2 3">CICC 11023</strain>
    </source>
</reference>
<feature type="region of interest" description="Disordered" evidence="1">
    <location>
        <begin position="69"/>
        <end position="98"/>
    </location>
</feature>
<protein>
    <submittedName>
        <fullName evidence="2">Uncharacterized protein</fullName>
    </submittedName>
</protein>
<keyword evidence="3" id="KW-1185">Reference proteome</keyword>
<sequence>MKPLDTGVIAPEELAMAHSADQNVAIGQQAVLDATQNSAVLDVPLGQVPEDLPPIEPPDFVLSKRISDDQHNAMGAPGGLPGLNGNPSPDAQSISGVPSDVSALLGDTHSALQHVAAPVNQALDQATGVLNGAVGSAPSTVAAAISQAQAAIPTSLPALPADPVAALMQGVSVPALPGVDLLMKPILDLLSSFGTGVIGALDPTAILSSSSKIIDMAMQVGKGSMTTVEQLWQSQAARNAQATSQQNNVEGQETSKRGIDISDLTQKAAAVVQQGNAQLLTVASSFATQATAMAPVILTPPAQATLMASATEHLGQAVGIVNATRGDLAGKTGELSGMVQQLVAPGGGPAPQEVAQALAQNVGQPILEQAQSTAQDTATQAAGLNSSTTGSPNSTTTASALNTGSPSTTNHGSPVGVPGSPSRTGSGTPSRTGTGTPSIPSVPKTTALPGTSMPVRPISGVPGSTAFGPGTAGAPSTTTAGAGAGNSFMGGGAGAAGQGRNEDEHSRTVQPYQSATGNDDLTGPLGESTPDVIGATHSDEIVTSDYEQDQF</sequence>
<name>A0A5N0E8Q8_9NOCA</name>
<dbReference type="Proteomes" id="UP000323876">
    <property type="component" value="Unassembled WGS sequence"/>
</dbReference>
<gene>
    <name evidence="2" type="ORF">F3087_33615</name>
</gene>
<dbReference type="EMBL" id="VXLC01000019">
    <property type="protein sequence ID" value="KAA8884535.1"/>
    <property type="molecule type" value="Genomic_DNA"/>
</dbReference>